<dbReference type="RefSeq" id="WP_051657103.1">
    <property type="nucleotide sequence ID" value="NZ_FTNE01000004.1"/>
</dbReference>
<sequence>MHAASLRVLDARHFRSGLEIGCGSGRFTHALAGRCDALLATEGDAARLMAAQIHCAALHNVQFAPDPMPHLALAGSFDLIALLHRLNDRSDREILALARTVLRVAAPITTVLLVNHTGRLDRSSGNDRAVGLFIEATADRLRRSLHRRASHYRIDVLQSR</sequence>
<dbReference type="SUPFAM" id="SSF53335">
    <property type="entry name" value="S-adenosyl-L-methionine-dependent methyltransferases"/>
    <property type="match status" value="1"/>
</dbReference>
<dbReference type="InterPro" id="IPR029063">
    <property type="entry name" value="SAM-dependent_MTases_sf"/>
</dbReference>
<keyword evidence="2" id="KW-0489">Methyltransferase</keyword>
<dbReference type="AlphaFoldDB" id="A0A8G2FFM8"/>
<protein>
    <submittedName>
        <fullName evidence="2">Methyltransferase domain-containing protein</fullName>
    </submittedName>
</protein>
<name>A0A8G2FFM8_ACIRU</name>
<keyword evidence="3" id="KW-1185">Reference proteome</keyword>
<dbReference type="Pfam" id="PF13649">
    <property type="entry name" value="Methyltransf_25"/>
    <property type="match status" value="1"/>
</dbReference>
<dbReference type="Proteomes" id="UP000186308">
    <property type="component" value="Unassembled WGS sequence"/>
</dbReference>
<evidence type="ECO:0000259" key="1">
    <source>
        <dbReference type="Pfam" id="PF13649"/>
    </source>
</evidence>
<proteinExistence type="predicted"/>
<evidence type="ECO:0000313" key="3">
    <source>
        <dbReference type="Proteomes" id="UP000186308"/>
    </source>
</evidence>
<dbReference type="GO" id="GO:0032259">
    <property type="term" value="P:methylation"/>
    <property type="evidence" value="ECO:0007669"/>
    <property type="project" value="UniProtKB-KW"/>
</dbReference>
<keyword evidence="2" id="KW-0808">Transferase</keyword>
<dbReference type="GO" id="GO:0008168">
    <property type="term" value="F:methyltransferase activity"/>
    <property type="evidence" value="ECO:0007669"/>
    <property type="project" value="UniProtKB-KW"/>
</dbReference>
<evidence type="ECO:0000313" key="2">
    <source>
        <dbReference type="EMBL" id="SIQ36639.1"/>
    </source>
</evidence>
<organism evidence="2 3">
    <name type="scientific">Acidiphilium rubrum</name>
    <dbReference type="NCBI Taxonomy" id="526"/>
    <lineage>
        <taxon>Bacteria</taxon>
        <taxon>Pseudomonadati</taxon>
        <taxon>Pseudomonadota</taxon>
        <taxon>Alphaproteobacteria</taxon>
        <taxon>Acetobacterales</taxon>
        <taxon>Acidocellaceae</taxon>
        <taxon>Acidiphilium</taxon>
    </lineage>
</organism>
<reference evidence="2 3" key="1">
    <citation type="submission" date="2017-01" db="EMBL/GenBank/DDBJ databases">
        <authorList>
            <person name="Varghese N."/>
            <person name="Submissions S."/>
        </authorList>
    </citation>
    <scope>NUCLEOTIDE SEQUENCE [LARGE SCALE GENOMIC DNA]</scope>
    <source>
        <strain evidence="2 3">ATCC 35905</strain>
    </source>
</reference>
<comment type="caution">
    <text evidence="2">The sequence shown here is derived from an EMBL/GenBank/DDBJ whole genome shotgun (WGS) entry which is preliminary data.</text>
</comment>
<dbReference type="InterPro" id="IPR041698">
    <property type="entry name" value="Methyltransf_25"/>
</dbReference>
<gene>
    <name evidence="2" type="ORF">SAMN05421828_1044</name>
</gene>
<dbReference type="OrthoDB" id="1853779at2"/>
<dbReference type="EMBL" id="FTNE01000004">
    <property type="protein sequence ID" value="SIQ36639.1"/>
    <property type="molecule type" value="Genomic_DNA"/>
</dbReference>
<dbReference type="Gene3D" id="3.40.50.150">
    <property type="entry name" value="Vaccinia Virus protein VP39"/>
    <property type="match status" value="1"/>
</dbReference>
<feature type="domain" description="Methyltransferase" evidence="1">
    <location>
        <begin position="18"/>
        <end position="105"/>
    </location>
</feature>
<accession>A0A8G2FFM8</accession>